<accession>C9PQS1</accession>
<dbReference type="InterPro" id="IPR007404">
    <property type="entry name" value="YdjM-like"/>
</dbReference>
<organism evidence="2 3">
    <name type="scientific">Pasteurella dagmatis ATCC 43325</name>
    <dbReference type="NCBI Taxonomy" id="667128"/>
    <lineage>
        <taxon>Bacteria</taxon>
        <taxon>Pseudomonadati</taxon>
        <taxon>Pseudomonadota</taxon>
        <taxon>Gammaproteobacteria</taxon>
        <taxon>Pasteurellales</taxon>
        <taxon>Pasteurellaceae</taxon>
        <taxon>Pasteurella</taxon>
    </lineage>
</organism>
<dbReference type="InterPro" id="IPR053170">
    <property type="entry name" value="Transcription_regulator"/>
</dbReference>
<dbReference type="AlphaFoldDB" id="C9PQS1"/>
<gene>
    <name evidence="2" type="ORF">HMPREF0621_1264</name>
</gene>
<feature type="transmembrane region" description="Helical" evidence="1">
    <location>
        <begin position="160"/>
        <end position="179"/>
    </location>
</feature>
<dbReference type="HOGENOM" id="CLU_067817_0_0_6"/>
<dbReference type="GO" id="GO:0016787">
    <property type="term" value="F:hydrolase activity"/>
    <property type="evidence" value="ECO:0007669"/>
    <property type="project" value="UniProtKB-KW"/>
</dbReference>
<dbReference type="PANTHER" id="PTHR40031">
    <property type="entry name" value="HYPOTHETICAL MEMBRANE SPANNING PROTEIN"/>
    <property type="match status" value="1"/>
</dbReference>
<keyword evidence="1" id="KW-0472">Membrane</keyword>
<dbReference type="RefSeq" id="WP_005762025.1">
    <property type="nucleotide sequence ID" value="NZ_GG704810.1"/>
</dbReference>
<name>C9PQS1_9PAST</name>
<keyword evidence="1" id="KW-0812">Transmembrane</keyword>
<evidence type="ECO:0000313" key="2">
    <source>
        <dbReference type="EMBL" id="EEX50193.1"/>
    </source>
</evidence>
<dbReference type="PANTHER" id="PTHR40031:SF1">
    <property type="entry name" value="MEMBRANE-BOUND METAL-DEPENDENT HYDROLASE"/>
    <property type="match status" value="1"/>
</dbReference>
<feature type="transmembrane region" description="Helical" evidence="1">
    <location>
        <begin position="89"/>
        <end position="112"/>
    </location>
</feature>
<dbReference type="STRING" id="667128.HMPREF0621_1264"/>
<evidence type="ECO:0000256" key="1">
    <source>
        <dbReference type="SAM" id="Phobius"/>
    </source>
</evidence>
<proteinExistence type="predicted"/>
<keyword evidence="2" id="KW-0378">Hydrolase</keyword>
<evidence type="ECO:0000313" key="3">
    <source>
        <dbReference type="Proteomes" id="UP000005519"/>
    </source>
</evidence>
<protein>
    <submittedName>
        <fullName evidence="2">Putative membrane-bound metal-dependent hydrolase</fullName>
    </submittedName>
</protein>
<dbReference type="Proteomes" id="UP000005519">
    <property type="component" value="Unassembled WGS sequence"/>
</dbReference>
<dbReference type="EMBL" id="ACZR01000013">
    <property type="protein sequence ID" value="EEX50193.1"/>
    <property type="molecule type" value="Genomic_DNA"/>
</dbReference>
<reference evidence="2 3" key="1">
    <citation type="submission" date="2009-10" db="EMBL/GenBank/DDBJ databases">
        <authorList>
            <person name="Muzny D."/>
            <person name="Qin X."/>
            <person name="Deng J."/>
            <person name="Jiang H."/>
            <person name="Liu Y."/>
            <person name="Qu J."/>
            <person name="Song X.-Z."/>
            <person name="Zhang L."/>
            <person name="Thornton R."/>
            <person name="Coyle M."/>
            <person name="Francisco L."/>
            <person name="Jackson L."/>
            <person name="Javaid M."/>
            <person name="Korchina V."/>
            <person name="Kovar C."/>
            <person name="Mata R."/>
            <person name="Mathew T."/>
            <person name="Ngo R."/>
            <person name="Nguyen L."/>
            <person name="Nguyen N."/>
            <person name="Okwuonu G."/>
            <person name="Ongeri F."/>
            <person name="Pham C."/>
            <person name="Simmons D."/>
            <person name="Wilczek-Boney K."/>
            <person name="Hale W."/>
            <person name="Jakkamsetti A."/>
            <person name="Pham P."/>
            <person name="Ruth R."/>
            <person name="San Lucas F."/>
            <person name="Warren J."/>
            <person name="Zhang J."/>
            <person name="Zhao Z."/>
            <person name="Zhou C."/>
            <person name="Zhu D."/>
            <person name="Lee S."/>
            <person name="Bess C."/>
            <person name="Blankenburg K."/>
            <person name="Forbes L."/>
            <person name="Fu Q."/>
            <person name="Gubbala S."/>
            <person name="Hirani K."/>
            <person name="Jayaseelan J.C."/>
            <person name="Lara F."/>
            <person name="Munidasa M."/>
            <person name="Palculict T."/>
            <person name="Patil S."/>
            <person name="Pu L.-L."/>
            <person name="Saada N."/>
            <person name="Tang L."/>
            <person name="Weissenberger G."/>
            <person name="Zhu Y."/>
            <person name="Hemphill L."/>
            <person name="Shang Y."/>
            <person name="Youmans B."/>
            <person name="Ayvaz T."/>
            <person name="Ross M."/>
            <person name="Santibanez J."/>
            <person name="Aqrawi P."/>
            <person name="Gross S."/>
            <person name="Joshi V."/>
            <person name="Fowler G."/>
            <person name="Nazareth L."/>
            <person name="Reid J."/>
            <person name="Worley K."/>
            <person name="Petrosino J."/>
            <person name="Highlander S."/>
            <person name="Gibbs R."/>
        </authorList>
    </citation>
    <scope>NUCLEOTIDE SEQUENCE [LARGE SCALE GENOMIC DNA]</scope>
    <source>
        <strain evidence="2 3">ATCC 43325</strain>
    </source>
</reference>
<sequence>MDSVTQFVLGAAVQGVGMGKYQGRKALLYGGMLGTLPDLDILIRYADPISSMTYHRGFSHSIFVLTALAFVITWITFKRNKALPFSFKRLFVTLTLALVTHPIIDAMTVYGTQLFWPFNFTPTMWSTVFIIDPIYTLPLIFTCLWALWKKMSPASIKGMFIALVFGFGYFGTGFIGKAYHEHRLTTVLNGQGIEIEKVLATPTAFNTILWRVIAVDKNGNLYDAVSGWFDKKETPEFVTIPLNLSYQAEISPQSPELQRLQWFTDNWLHYKEIDDKIVVSDTRMGLAGQFNFRFVVAKKENGQWKAIQPQSYPTARVHFRTEMLSLLWQRMWSDKVPLPLERWSQLTPKSEAI</sequence>
<feature type="transmembrane region" description="Helical" evidence="1">
    <location>
        <begin position="124"/>
        <end position="148"/>
    </location>
</feature>
<keyword evidence="3" id="KW-1185">Reference proteome</keyword>
<keyword evidence="1" id="KW-1133">Transmembrane helix</keyword>
<dbReference type="OrthoDB" id="9781927at2"/>
<feature type="transmembrane region" description="Helical" evidence="1">
    <location>
        <begin position="58"/>
        <end position="77"/>
    </location>
</feature>
<dbReference type="Pfam" id="PF04307">
    <property type="entry name" value="YdjM"/>
    <property type="match status" value="1"/>
</dbReference>
<comment type="caution">
    <text evidence="2">The sequence shown here is derived from an EMBL/GenBank/DDBJ whole genome shotgun (WGS) entry which is preliminary data.</text>
</comment>